<dbReference type="EMBL" id="JAAMOW010000003">
    <property type="protein sequence ID" value="NGY04466.1"/>
    <property type="molecule type" value="Genomic_DNA"/>
</dbReference>
<keyword evidence="15" id="KW-0482">Metalloprotease</keyword>
<evidence type="ECO:0000256" key="2">
    <source>
        <dbReference type="ARBA" id="ARBA00004371"/>
    </source>
</evidence>
<evidence type="ECO:0000256" key="10">
    <source>
        <dbReference type="ARBA" id="ARBA00022729"/>
    </source>
</evidence>
<evidence type="ECO:0000256" key="7">
    <source>
        <dbReference type="ARBA" id="ARBA00022645"/>
    </source>
</evidence>
<evidence type="ECO:0000256" key="18">
    <source>
        <dbReference type="ARBA" id="ARBA00023228"/>
    </source>
</evidence>
<dbReference type="AlphaFoldDB" id="A0A6M2BPD9"/>
<evidence type="ECO:0000313" key="24">
    <source>
        <dbReference type="Proteomes" id="UP000472676"/>
    </source>
</evidence>
<evidence type="ECO:0000256" key="19">
    <source>
        <dbReference type="ARBA" id="ARBA00025833"/>
    </source>
</evidence>
<dbReference type="Gene3D" id="3.40.630.10">
    <property type="entry name" value="Zn peptidases"/>
    <property type="match status" value="1"/>
</dbReference>
<evidence type="ECO:0000256" key="9">
    <source>
        <dbReference type="ARBA" id="ARBA00022723"/>
    </source>
</evidence>
<keyword evidence="6" id="KW-0964">Secreted</keyword>
<evidence type="ECO:0000256" key="11">
    <source>
        <dbReference type="ARBA" id="ARBA00022801"/>
    </source>
</evidence>
<keyword evidence="11 23" id="KW-0378">Hydrolase</keyword>
<evidence type="ECO:0000256" key="16">
    <source>
        <dbReference type="ARBA" id="ARBA00023145"/>
    </source>
</evidence>
<dbReference type="GO" id="GO:0046872">
    <property type="term" value="F:metal ion binding"/>
    <property type="evidence" value="ECO:0007669"/>
    <property type="project" value="UniProtKB-KW"/>
</dbReference>
<keyword evidence="8" id="KW-0645">Protease</keyword>
<protein>
    <recommendedName>
        <fullName evidence="5">Carboxypeptidase Q</fullName>
    </recommendedName>
    <alternativeName>
        <fullName evidence="20">Plasma glutamate carboxypeptidase</fullName>
    </alternativeName>
</protein>
<evidence type="ECO:0000256" key="13">
    <source>
        <dbReference type="ARBA" id="ARBA00022833"/>
    </source>
</evidence>
<dbReference type="Proteomes" id="UP000472676">
    <property type="component" value="Unassembled WGS sequence"/>
</dbReference>
<keyword evidence="12" id="KW-0256">Endoplasmic reticulum</keyword>
<keyword evidence="10 21" id="KW-0732">Signal</keyword>
<evidence type="ECO:0000256" key="20">
    <source>
        <dbReference type="ARBA" id="ARBA00033328"/>
    </source>
</evidence>
<comment type="subunit">
    <text evidence="19">Homodimer. The monomeric form is inactive while the homodimer is active.</text>
</comment>
<evidence type="ECO:0000259" key="22">
    <source>
        <dbReference type="Pfam" id="PF04389"/>
    </source>
</evidence>
<evidence type="ECO:0000313" key="23">
    <source>
        <dbReference type="EMBL" id="NGY04466.1"/>
    </source>
</evidence>
<comment type="subcellular location">
    <subcellularLocation>
        <location evidence="1">Endoplasmic reticulum</location>
    </subcellularLocation>
    <subcellularLocation>
        <location evidence="3">Golgi apparatus</location>
    </subcellularLocation>
    <subcellularLocation>
        <location evidence="2">Lysosome</location>
    </subcellularLocation>
    <subcellularLocation>
        <location evidence="4">Secreted</location>
    </subcellularLocation>
</comment>
<comment type="caution">
    <text evidence="23">The sequence shown here is derived from an EMBL/GenBank/DDBJ whole genome shotgun (WGS) entry which is preliminary data.</text>
</comment>
<reference evidence="23 24" key="1">
    <citation type="journal article" date="2014" name="Int. J. Syst. Evol. Microbiol.">
        <title>Solimonas terrae sp. nov., isolated from soil.</title>
        <authorList>
            <person name="Kim S.J."/>
            <person name="Moon J.Y."/>
            <person name="Weon H.Y."/>
            <person name="Ahn J.H."/>
            <person name="Chen W.M."/>
            <person name="Kwon S.W."/>
        </authorList>
    </citation>
    <scope>NUCLEOTIDE SEQUENCE [LARGE SCALE GENOMIC DNA]</scope>
    <source>
        <strain evidence="23 24">KIS83-12</strain>
    </source>
</reference>
<dbReference type="GO" id="GO:0005764">
    <property type="term" value="C:lysosome"/>
    <property type="evidence" value="ECO:0007669"/>
    <property type="project" value="UniProtKB-SubCell"/>
</dbReference>
<keyword evidence="13" id="KW-0862">Zinc</keyword>
<organism evidence="23 24">
    <name type="scientific">Solimonas terrae</name>
    <dbReference type="NCBI Taxonomy" id="1396819"/>
    <lineage>
        <taxon>Bacteria</taxon>
        <taxon>Pseudomonadati</taxon>
        <taxon>Pseudomonadota</taxon>
        <taxon>Gammaproteobacteria</taxon>
        <taxon>Nevskiales</taxon>
        <taxon>Nevskiaceae</taxon>
        <taxon>Solimonas</taxon>
    </lineage>
</organism>
<dbReference type="GO" id="GO:0006508">
    <property type="term" value="P:proteolysis"/>
    <property type="evidence" value="ECO:0007669"/>
    <property type="project" value="UniProtKB-KW"/>
</dbReference>
<dbReference type="InterPro" id="IPR007484">
    <property type="entry name" value="Peptidase_M28"/>
</dbReference>
<dbReference type="PANTHER" id="PTHR12053:SF3">
    <property type="entry name" value="CARBOXYPEPTIDASE Q"/>
    <property type="match status" value="1"/>
</dbReference>
<evidence type="ECO:0000256" key="3">
    <source>
        <dbReference type="ARBA" id="ARBA00004555"/>
    </source>
</evidence>
<evidence type="ECO:0000256" key="17">
    <source>
        <dbReference type="ARBA" id="ARBA00023180"/>
    </source>
</evidence>
<name>A0A6M2BPD9_9GAMM</name>
<evidence type="ECO:0000256" key="12">
    <source>
        <dbReference type="ARBA" id="ARBA00022824"/>
    </source>
</evidence>
<dbReference type="SUPFAM" id="SSF53187">
    <property type="entry name" value="Zn-dependent exopeptidases"/>
    <property type="match status" value="1"/>
</dbReference>
<evidence type="ECO:0000256" key="8">
    <source>
        <dbReference type="ARBA" id="ARBA00022670"/>
    </source>
</evidence>
<dbReference type="GO" id="GO:0004180">
    <property type="term" value="F:carboxypeptidase activity"/>
    <property type="evidence" value="ECO:0007669"/>
    <property type="project" value="UniProtKB-KW"/>
</dbReference>
<feature type="signal peptide" evidence="21">
    <location>
        <begin position="1"/>
        <end position="21"/>
    </location>
</feature>
<dbReference type="PANTHER" id="PTHR12053">
    <property type="entry name" value="PROTEASE FAMILY M28 PLASMA GLUTAMATE CARBOXYPEPTIDASE-RELATED"/>
    <property type="match status" value="1"/>
</dbReference>
<evidence type="ECO:0000256" key="4">
    <source>
        <dbReference type="ARBA" id="ARBA00004613"/>
    </source>
</evidence>
<keyword evidence="16" id="KW-0865">Zymogen</keyword>
<feature type="domain" description="Peptidase M28" evidence="22">
    <location>
        <begin position="254"/>
        <end position="438"/>
    </location>
</feature>
<sequence length="459" mass="48495">MKCLHLLLLAVLLPVCGQGQAADATLQKLQAKIADDPYSEYLVTTLVNEVGPRFAGSDGYEHAVIWALQKLQAAGLKNVHAEPVILPRWVRGRSEVSLEVSSVDNVPLAAAAIGGSVGTDAQGIEAEVVRVESLDQLRQLTTAQVRGRIVFIDQRIQPSRDASTYVAAYPVRKYAPAEAGRKGAAAILIRSLSTAQDDVPHTGDLDYGDAPKIPALALSNVAADRLSAVVRAGGATVTIKLDTRELGAVYSAYVVADVPGQTDEIVLLGAHLDSWDITPGAEDDGAGVAIVTGAARAILRHAKKPKRTIRVVLYADEEFGEIGARAYADAHAAELGRHVLAMEADGGSGPVWRLDSKLPDVGAPFRLALLDALKPFGIADGSHDGGGGSDIKPLMMQGVPVLGPRQDMSRYFDVHHSAADTLDHLDRAGLRQNVAVYASAAWLAANWPGSLGRLPPTMP</sequence>
<proteinExistence type="predicted"/>
<evidence type="ECO:0000256" key="5">
    <source>
        <dbReference type="ARBA" id="ARBA00014116"/>
    </source>
</evidence>
<evidence type="ECO:0000256" key="21">
    <source>
        <dbReference type="SAM" id="SignalP"/>
    </source>
</evidence>
<gene>
    <name evidence="23" type="ORF">G7Y85_06805</name>
</gene>
<dbReference type="RefSeq" id="WP_166253884.1">
    <property type="nucleotide sequence ID" value="NZ_JAAMOW010000003.1"/>
</dbReference>
<evidence type="ECO:0000256" key="6">
    <source>
        <dbReference type="ARBA" id="ARBA00022525"/>
    </source>
</evidence>
<evidence type="ECO:0000256" key="15">
    <source>
        <dbReference type="ARBA" id="ARBA00023049"/>
    </source>
</evidence>
<dbReference type="GO" id="GO:0070573">
    <property type="term" value="F:metallodipeptidase activity"/>
    <property type="evidence" value="ECO:0007669"/>
    <property type="project" value="InterPro"/>
</dbReference>
<keyword evidence="14" id="KW-0333">Golgi apparatus</keyword>
<keyword evidence="17" id="KW-0325">Glycoprotein</keyword>
<evidence type="ECO:0000256" key="14">
    <source>
        <dbReference type="ARBA" id="ARBA00023034"/>
    </source>
</evidence>
<keyword evidence="18" id="KW-0458">Lysosome</keyword>
<keyword evidence="7" id="KW-0121">Carboxypeptidase</keyword>
<dbReference type="GO" id="GO:0005576">
    <property type="term" value="C:extracellular region"/>
    <property type="evidence" value="ECO:0007669"/>
    <property type="project" value="UniProtKB-SubCell"/>
</dbReference>
<dbReference type="Pfam" id="PF04389">
    <property type="entry name" value="Peptidase_M28"/>
    <property type="match status" value="1"/>
</dbReference>
<accession>A0A6M2BPD9</accession>
<keyword evidence="24" id="KW-1185">Reference proteome</keyword>
<dbReference type="InterPro" id="IPR039866">
    <property type="entry name" value="CPQ"/>
</dbReference>
<keyword evidence="9" id="KW-0479">Metal-binding</keyword>
<dbReference type="Gene3D" id="3.50.30.30">
    <property type="match status" value="1"/>
</dbReference>
<evidence type="ECO:0000256" key="1">
    <source>
        <dbReference type="ARBA" id="ARBA00004240"/>
    </source>
</evidence>
<feature type="chain" id="PRO_5026896522" description="Carboxypeptidase Q" evidence="21">
    <location>
        <begin position="22"/>
        <end position="459"/>
    </location>
</feature>